<accession>A0A5J4V211</accession>
<organism evidence="1 2">
    <name type="scientific">Streblomastix strix</name>
    <dbReference type="NCBI Taxonomy" id="222440"/>
    <lineage>
        <taxon>Eukaryota</taxon>
        <taxon>Metamonada</taxon>
        <taxon>Preaxostyla</taxon>
        <taxon>Oxymonadida</taxon>
        <taxon>Streblomastigidae</taxon>
        <taxon>Streblomastix</taxon>
    </lineage>
</organism>
<proteinExistence type="predicted"/>
<evidence type="ECO:0000313" key="2">
    <source>
        <dbReference type="Proteomes" id="UP000324800"/>
    </source>
</evidence>
<dbReference type="EMBL" id="SNRW01010780">
    <property type="protein sequence ID" value="KAA6376075.1"/>
    <property type="molecule type" value="Genomic_DNA"/>
</dbReference>
<comment type="caution">
    <text evidence="1">The sequence shown here is derived from an EMBL/GenBank/DDBJ whole genome shotgun (WGS) entry which is preliminary data.</text>
</comment>
<dbReference type="Proteomes" id="UP000324800">
    <property type="component" value="Unassembled WGS sequence"/>
</dbReference>
<reference evidence="1 2" key="1">
    <citation type="submission" date="2019-03" db="EMBL/GenBank/DDBJ databases">
        <title>Single cell metagenomics reveals metabolic interactions within the superorganism composed of flagellate Streblomastix strix and complex community of Bacteroidetes bacteria on its surface.</title>
        <authorList>
            <person name="Treitli S.C."/>
            <person name="Kolisko M."/>
            <person name="Husnik F."/>
            <person name="Keeling P."/>
            <person name="Hampl V."/>
        </authorList>
    </citation>
    <scope>NUCLEOTIDE SEQUENCE [LARGE SCALE GENOMIC DNA]</scope>
    <source>
        <strain evidence="1">ST1C</strain>
    </source>
</reference>
<protein>
    <submittedName>
        <fullName evidence="1">Uncharacterized protein</fullName>
    </submittedName>
</protein>
<name>A0A5J4V211_9EUKA</name>
<dbReference type="AlphaFoldDB" id="A0A5J4V211"/>
<sequence>MECIQCIIQEKRHVRTVLVPEATHYRSASALPSDVNTRNMRLNALIRGNCRQDSMIGENRRPYQSIETRLFTTLIPCTFKGWPKTRNVYKEIQWTKLEEIIIEITSGELMKCWNPKFICPKLDEGLKKNAGCNNFEL</sequence>
<gene>
    <name evidence="1" type="ORF">EZS28_028396</name>
</gene>
<evidence type="ECO:0000313" key="1">
    <source>
        <dbReference type="EMBL" id="KAA6376075.1"/>
    </source>
</evidence>